<feature type="transmembrane region" description="Helical" evidence="1">
    <location>
        <begin position="20"/>
        <end position="44"/>
    </location>
</feature>
<comment type="caution">
    <text evidence="2">The sequence shown here is derived from an EMBL/GenBank/DDBJ whole genome shotgun (WGS) entry which is preliminary data.</text>
</comment>
<keyword evidence="1" id="KW-1133">Transmembrane helix</keyword>
<organism evidence="2">
    <name type="scientific">Sphingomonas psychrotolerans</name>
    <dbReference type="NCBI Taxonomy" id="1327635"/>
    <lineage>
        <taxon>Bacteria</taxon>
        <taxon>Pseudomonadati</taxon>
        <taxon>Pseudomonadota</taxon>
        <taxon>Alphaproteobacteria</taxon>
        <taxon>Sphingomonadales</taxon>
        <taxon>Sphingomonadaceae</taxon>
        <taxon>Sphingomonas</taxon>
    </lineage>
</organism>
<keyword evidence="1" id="KW-0812">Transmembrane</keyword>
<name>A0ABU3MYR5_9SPHN</name>
<gene>
    <name evidence="2" type="ORF">MZO42_00200</name>
</gene>
<accession>A0ABU3MYR5</accession>
<protein>
    <submittedName>
        <fullName evidence="2">Uncharacterized protein</fullName>
    </submittedName>
</protein>
<proteinExistence type="predicted"/>
<evidence type="ECO:0000256" key="1">
    <source>
        <dbReference type="SAM" id="Phobius"/>
    </source>
</evidence>
<evidence type="ECO:0000313" key="2">
    <source>
        <dbReference type="EMBL" id="MDT8757106.1"/>
    </source>
</evidence>
<keyword evidence="1" id="KW-0472">Membrane</keyword>
<dbReference type="EMBL" id="JALMLT010000001">
    <property type="protein sequence ID" value="MDT8757106.1"/>
    <property type="molecule type" value="Genomic_DNA"/>
</dbReference>
<reference evidence="2" key="1">
    <citation type="submission" date="2022-04" db="EMBL/GenBank/DDBJ databases">
        <title>Tomato heritable bacteria conferring resistance against bacterial wilt.</title>
        <authorList>
            <person name="Yin J."/>
        </authorList>
    </citation>
    <scope>NUCLEOTIDE SEQUENCE</scope>
    <source>
        <strain evidence="2">Cra20</strain>
    </source>
</reference>
<sequence>MRRGPGAERSSGNTSTWSDGSVAMLVALLIATGPLLTIAGAKLLSARQRAAAAKLEGEAAPRIAAARNATEAHQQLDGVLRRRALGPTMEALARALPQDAVLVRAARTSEGIVEIEVEVADPDKLRAALRRSPTFARLRNTGQRQADARMIVTFAGTAP</sequence>